<proteinExistence type="inferred from homology"/>
<evidence type="ECO:0000256" key="4">
    <source>
        <dbReference type="SAM" id="MobiDB-lite"/>
    </source>
</evidence>
<keyword evidence="6" id="KW-1185">Reference proteome</keyword>
<dbReference type="InterPro" id="IPR011989">
    <property type="entry name" value="ARM-like"/>
</dbReference>
<accession>A0ABQ9N8A0</accession>
<name>A0ABQ9N8A0_HEVBR</name>
<dbReference type="Gene3D" id="1.25.10.10">
    <property type="entry name" value="Leucine-rich Repeat Variant"/>
    <property type="match status" value="1"/>
</dbReference>
<dbReference type="Proteomes" id="UP001174677">
    <property type="component" value="Chromosome 1"/>
</dbReference>
<comment type="similarity">
    <text evidence="3">Belongs to the SAAL1 family.</text>
</comment>
<dbReference type="EMBL" id="JARPOI010000001">
    <property type="protein sequence ID" value="KAJ9188749.1"/>
    <property type="molecule type" value="Genomic_DNA"/>
</dbReference>
<evidence type="ECO:0000313" key="5">
    <source>
        <dbReference type="EMBL" id="KAJ9188749.1"/>
    </source>
</evidence>
<evidence type="ECO:0000256" key="2">
    <source>
        <dbReference type="ARBA" id="ARBA00023242"/>
    </source>
</evidence>
<dbReference type="SUPFAM" id="SSF48371">
    <property type="entry name" value="ARM repeat"/>
    <property type="match status" value="1"/>
</dbReference>
<comment type="caution">
    <text evidence="5">The sequence shown here is derived from an EMBL/GenBank/DDBJ whole genome shotgun (WGS) entry which is preliminary data.</text>
</comment>
<protein>
    <recommendedName>
        <fullName evidence="7">Protein saal1</fullName>
    </recommendedName>
</protein>
<dbReference type="PANTHER" id="PTHR23424:SF23">
    <property type="entry name" value="PROTEIN SAAL1"/>
    <property type="match status" value="1"/>
</dbReference>
<dbReference type="InterPro" id="IPR052464">
    <property type="entry name" value="Synovial_Prolif_Regulator"/>
</dbReference>
<organism evidence="5 6">
    <name type="scientific">Hevea brasiliensis</name>
    <name type="common">Para rubber tree</name>
    <name type="synonym">Siphonia brasiliensis</name>
    <dbReference type="NCBI Taxonomy" id="3981"/>
    <lineage>
        <taxon>Eukaryota</taxon>
        <taxon>Viridiplantae</taxon>
        <taxon>Streptophyta</taxon>
        <taxon>Embryophyta</taxon>
        <taxon>Tracheophyta</taxon>
        <taxon>Spermatophyta</taxon>
        <taxon>Magnoliopsida</taxon>
        <taxon>eudicotyledons</taxon>
        <taxon>Gunneridae</taxon>
        <taxon>Pentapetalae</taxon>
        <taxon>rosids</taxon>
        <taxon>fabids</taxon>
        <taxon>Malpighiales</taxon>
        <taxon>Euphorbiaceae</taxon>
        <taxon>Crotonoideae</taxon>
        <taxon>Micrandreae</taxon>
        <taxon>Hevea</taxon>
    </lineage>
</organism>
<feature type="region of interest" description="Disordered" evidence="4">
    <location>
        <begin position="98"/>
        <end position="119"/>
    </location>
</feature>
<reference evidence="5" key="1">
    <citation type="journal article" date="2023" name="Plant Biotechnol. J.">
        <title>Chromosome-level wild Hevea brasiliensis genome provides new tools for genomic-assisted breeding and valuable loci to elevate rubber yield.</title>
        <authorList>
            <person name="Cheng H."/>
            <person name="Song X."/>
            <person name="Hu Y."/>
            <person name="Wu T."/>
            <person name="Yang Q."/>
            <person name="An Z."/>
            <person name="Feng S."/>
            <person name="Deng Z."/>
            <person name="Wu W."/>
            <person name="Zeng X."/>
            <person name="Tu M."/>
            <person name="Wang X."/>
            <person name="Huang H."/>
        </authorList>
    </citation>
    <scope>NUCLEOTIDE SEQUENCE</scope>
    <source>
        <strain evidence="5">MT/VB/25A 57/8</strain>
    </source>
</reference>
<gene>
    <name evidence="5" type="ORF">P3X46_000116</name>
</gene>
<sequence length="564" mass="62312">MASESEPNPLEEEEQQRYQQDQEAALEAPAHHPSAPPDELFDISTTVDPSYIISLIRKLIPTGLVNDHNTHGVDASDATGDGLSADCMEDCGAFPSRDQVQDSFNESESMSTVDSLDKSACQDGDKKDSSFRCEQPCVPTGEEAWEEYGCVLWDLAASKTHAELMVENLILEVLLAHLMFSQSVRITEICLGIIGNLACHEVPMKHIISTNGLIEIIVDQLFLDDTQCLCEACRLLTSGLQSDKCNTWAEALQPEHILGRIVWVAENTLNPQLLEKSVGLLLAILESQQDVSSVHLLSLMKLGLTGLLINLFASEMSMLKGERVPERYAVLDVILRAIEALSNLDGNSLEICFNKELFQLVCDLVKLPDKVEIASSCATASVLIANILSDVPDLALEISHGKLYVSHCIKALIGLEVMHWIFPDLTFLQGLLDIFPLVSDDLEARSALWSIIARLLVCVKENDMGLSNLHQYVLALVSKTDLIEDDLLDQKLDNPSEESKSLTSSNIKSDTRRTALRRIVSILNQWTASKDSREGDDVMEENYAIDVNIGRLLACCCKHINKIL</sequence>
<evidence type="ECO:0000313" key="6">
    <source>
        <dbReference type="Proteomes" id="UP001174677"/>
    </source>
</evidence>
<evidence type="ECO:0000256" key="1">
    <source>
        <dbReference type="ARBA" id="ARBA00004123"/>
    </source>
</evidence>
<feature type="region of interest" description="Disordered" evidence="4">
    <location>
        <begin position="1"/>
        <end position="42"/>
    </location>
</feature>
<dbReference type="InterPro" id="IPR016024">
    <property type="entry name" value="ARM-type_fold"/>
</dbReference>
<comment type="subcellular location">
    <subcellularLocation>
        <location evidence="1">Nucleus</location>
    </subcellularLocation>
</comment>
<dbReference type="PANTHER" id="PTHR23424">
    <property type="entry name" value="SERUM AMYLOID A"/>
    <property type="match status" value="1"/>
</dbReference>
<feature type="compositionally biased region" description="Polar residues" evidence="4">
    <location>
        <begin position="101"/>
        <end position="114"/>
    </location>
</feature>
<evidence type="ECO:0000256" key="3">
    <source>
        <dbReference type="ARBA" id="ARBA00038401"/>
    </source>
</evidence>
<evidence type="ECO:0008006" key="7">
    <source>
        <dbReference type="Google" id="ProtNLM"/>
    </source>
</evidence>
<keyword evidence="2" id="KW-0539">Nucleus</keyword>